<dbReference type="GO" id="GO:0016779">
    <property type="term" value="F:nucleotidyltransferase activity"/>
    <property type="evidence" value="ECO:0007669"/>
    <property type="project" value="UniProtKB-KW"/>
</dbReference>
<evidence type="ECO:0000256" key="2">
    <source>
        <dbReference type="ARBA" id="ARBA00022676"/>
    </source>
</evidence>
<keyword evidence="2" id="KW-0328">Glycosyltransferase</keyword>
<evidence type="ECO:0000259" key="7">
    <source>
        <dbReference type="PROSITE" id="PS52018"/>
    </source>
</evidence>
<evidence type="ECO:0000256" key="5">
    <source>
        <dbReference type="ARBA" id="ARBA00023125"/>
    </source>
</evidence>
<keyword evidence="4" id="KW-0548">Nucleotidyltransferase</keyword>
<comment type="caution">
    <text evidence="8">The sequence shown here is derived from an EMBL/GenBank/DDBJ whole genome shotgun (WGS) entry which is preliminary data.</text>
</comment>
<sequence>MKSKSNFIEFQNEISQRGIEYLIHFTPTINLLSIYEQGKLLSRALLEQFDIEQTDIFDYVEFTDEIRFDDKKNYINLSIQYPNSFLFNRFQQKTINMIHIRWCVIKINPKYIYHQDTLFSVTNAANSHNKKQIGITGDIEKFKKMFDEQIQVVTSYNSRVVSRNGLLTKYPTDEQAEVLVKNEIPISDFLQICFRNENELNSTKAALSGFNTENFIVDESLFKSVRK</sequence>
<dbReference type="RefSeq" id="WP_002662759.1">
    <property type="nucleotide sequence ID" value="NZ_JH932293.1"/>
</dbReference>
<dbReference type="PROSITE" id="PS52018">
    <property type="entry name" value="DART"/>
    <property type="match status" value="1"/>
</dbReference>
<organism evidence="8 9">
    <name type="scientific">Bergeyella zoohelcum ATCC 43767</name>
    <dbReference type="NCBI Taxonomy" id="883096"/>
    <lineage>
        <taxon>Bacteria</taxon>
        <taxon>Pseudomonadati</taxon>
        <taxon>Bacteroidota</taxon>
        <taxon>Flavobacteriia</taxon>
        <taxon>Flavobacteriales</taxon>
        <taxon>Weeksellaceae</taxon>
        <taxon>Bergeyella</taxon>
    </lineage>
</organism>
<evidence type="ECO:0000256" key="4">
    <source>
        <dbReference type="ARBA" id="ARBA00022695"/>
    </source>
</evidence>
<dbReference type="STRING" id="883096.HMPREF9699_00887"/>
<dbReference type="Pfam" id="PF14487">
    <property type="entry name" value="DarT"/>
    <property type="match status" value="1"/>
</dbReference>
<keyword evidence="3" id="KW-0808">Transferase</keyword>
<dbReference type="GO" id="GO:0003677">
    <property type="term" value="F:DNA binding"/>
    <property type="evidence" value="ECO:0007669"/>
    <property type="project" value="UniProtKB-UniRule"/>
</dbReference>
<protein>
    <recommendedName>
        <fullName evidence="7">DarT domain-containing protein</fullName>
    </recommendedName>
</protein>
<evidence type="ECO:0000313" key="8">
    <source>
        <dbReference type="EMBL" id="EKB57401.1"/>
    </source>
</evidence>
<gene>
    <name evidence="8" type="ORF">HMPREF9699_00887</name>
</gene>
<feature type="domain" description="DarT" evidence="7">
    <location>
        <begin position="20"/>
        <end position="223"/>
    </location>
</feature>
<keyword evidence="5 6" id="KW-0238">DNA-binding</keyword>
<dbReference type="GO" id="GO:0016757">
    <property type="term" value="F:glycosyltransferase activity"/>
    <property type="evidence" value="ECO:0007669"/>
    <property type="project" value="UniProtKB-KW"/>
</dbReference>
<dbReference type="eggNOG" id="ENOG50330K2">
    <property type="taxonomic scope" value="Bacteria"/>
</dbReference>
<proteinExistence type="inferred from homology"/>
<name>K1LRC9_9FLAO</name>
<evidence type="ECO:0000256" key="6">
    <source>
        <dbReference type="PROSITE-ProRule" id="PRU01362"/>
    </source>
</evidence>
<evidence type="ECO:0000313" key="9">
    <source>
        <dbReference type="Proteomes" id="UP000006085"/>
    </source>
</evidence>
<comment type="similarity">
    <text evidence="6">Belongs to the DarT ADP-ribosyltransferase family.</text>
</comment>
<comment type="caution">
    <text evidence="6">Lacks conserved residue(s) required for the propagation of feature annotation.</text>
</comment>
<keyword evidence="1 6" id="KW-1277">Toxin-antitoxin system</keyword>
<dbReference type="Proteomes" id="UP000006085">
    <property type="component" value="Unassembled WGS sequence"/>
</dbReference>
<dbReference type="OrthoDB" id="7605323at2"/>
<evidence type="ECO:0000256" key="3">
    <source>
        <dbReference type="ARBA" id="ARBA00022679"/>
    </source>
</evidence>
<reference evidence="8 9" key="1">
    <citation type="submission" date="2012-07" db="EMBL/GenBank/DDBJ databases">
        <title>The Genome Sequence of Bergeyella zoohelcum ATCC 43767.</title>
        <authorList>
            <consortium name="The Broad Institute Genome Sequencing Platform"/>
            <person name="Earl A."/>
            <person name="Ward D."/>
            <person name="Feldgarden M."/>
            <person name="Gevers D."/>
            <person name="Huys G."/>
            <person name="Walker B."/>
            <person name="Young S.K."/>
            <person name="Zeng Q."/>
            <person name="Gargeya S."/>
            <person name="Fitzgerald M."/>
            <person name="Haas B."/>
            <person name="Abouelleil A."/>
            <person name="Alvarado L."/>
            <person name="Arachchi H.M."/>
            <person name="Berlin A.M."/>
            <person name="Chapman S.B."/>
            <person name="Goldberg J."/>
            <person name="Griggs A."/>
            <person name="Gujja S."/>
            <person name="Hansen M."/>
            <person name="Howarth C."/>
            <person name="Imamovic A."/>
            <person name="Larimer J."/>
            <person name="McCowen C."/>
            <person name="Montmayeur A."/>
            <person name="Murphy C."/>
            <person name="Neiman D."/>
            <person name="Pearson M."/>
            <person name="Priest M."/>
            <person name="Roberts A."/>
            <person name="Saif S."/>
            <person name="Shea T."/>
            <person name="Sisk P."/>
            <person name="Sykes S."/>
            <person name="Wortman J."/>
            <person name="Nusbaum C."/>
            <person name="Birren B."/>
        </authorList>
    </citation>
    <scope>NUCLEOTIDE SEQUENCE [LARGE SCALE GENOMIC DNA]</scope>
    <source>
        <strain evidence="8 9">ATCC 43767</strain>
    </source>
</reference>
<evidence type="ECO:0000256" key="1">
    <source>
        <dbReference type="ARBA" id="ARBA00022649"/>
    </source>
</evidence>
<accession>K1LRC9</accession>
<keyword evidence="9" id="KW-1185">Reference proteome</keyword>
<dbReference type="HOGENOM" id="CLU_088931_0_0_10"/>
<dbReference type="EMBL" id="AGYA01000019">
    <property type="protein sequence ID" value="EKB57401.1"/>
    <property type="molecule type" value="Genomic_DNA"/>
</dbReference>
<dbReference type="AlphaFoldDB" id="K1LRC9"/>
<dbReference type="InterPro" id="IPR029494">
    <property type="entry name" value="DarT"/>
</dbReference>